<protein>
    <submittedName>
        <fullName evidence="1">Uncharacterized protein</fullName>
    </submittedName>
</protein>
<dbReference type="AlphaFoldDB" id="A0A1E1KNB9"/>
<dbReference type="EMBL" id="FJUX01000036">
    <property type="protein sequence ID" value="CZS98384.1"/>
    <property type="molecule type" value="Genomic_DNA"/>
</dbReference>
<evidence type="ECO:0000313" key="1">
    <source>
        <dbReference type="EMBL" id="CZS98384.1"/>
    </source>
</evidence>
<sequence>MDDQQSTGLGGQAWLANFHINSLARYTVVVNSKSDPVTSSQSTRARTISLVHHQNSDIISTSNSDLGFALKSEDILHEFSLQLISVTLPPTSSAQWSLKNYEGSKYSIGHKDDQRRSLSQDPHLCCIPGVTVLQS</sequence>
<evidence type="ECO:0000313" key="2">
    <source>
        <dbReference type="Proteomes" id="UP000178912"/>
    </source>
</evidence>
<name>A0A1E1KNB9_9HELO</name>
<accession>A0A1E1KNB9</accession>
<dbReference type="Proteomes" id="UP000178912">
    <property type="component" value="Unassembled WGS sequence"/>
</dbReference>
<proteinExistence type="predicted"/>
<organism evidence="1 2">
    <name type="scientific">Rhynchosporium agropyri</name>
    <dbReference type="NCBI Taxonomy" id="914238"/>
    <lineage>
        <taxon>Eukaryota</taxon>
        <taxon>Fungi</taxon>
        <taxon>Dikarya</taxon>
        <taxon>Ascomycota</taxon>
        <taxon>Pezizomycotina</taxon>
        <taxon>Leotiomycetes</taxon>
        <taxon>Helotiales</taxon>
        <taxon>Ploettnerulaceae</taxon>
        <taxon>Rhynchosporium</taxon>
    </lineage>
</organism>
<reference evidence="2" key="1">
    <citation type="submission" date="2016-03" db="EMBL/GenBank/DDBJ databases">
        <authorList>
            <person name="Guldener U."/>
        </authorList>
    </citation>
    <scope>NUCLEOTIDE SEQUENCE [LARGE SCALE GENOMIC DNA]</scope>
    <source>
        <strain evidence="2">04CH-RAC-A.6.1</strain>
    </source>
</reference>
<gene>
    <name evidence="1" type="ORF">RAG0_07161</name>
</gene>
<keyword evidence="2" id="KW-1185">Reference proteome</keyword>